<dbReference type="EMBL" id="MCFE01000029">
    <property type="protein sequence ID" value="ORY05009.1"/>
    <property type="molecule type" value="Genomic_DNA"/>
</dbReference>
<dbReference type="CDD" id="cd01925">
    <property type="entry name" value="cyclophilin_CeCYP16-like"/>
    <property type="match status" value="1"/>
</dbReference>
<dbReference type="Pfam" id="PF00160">
    <property type="entry name" value="Pro_isomerase"/>
    <property type="match status" value="1"/>
</dbReference>
<comment type="function">
    <text evidence="5">PPIases accelerate the folding of proteins. It catalyzes the cis-trans isomerization of proline imidic peptide bonds in oligopeptides. Involved in pre-mRNA splicing.</text>
</comment>
<proteinExistence type="inferred from homology"/>
<feature type="region of interest" description="Disordered" evidence="10">
    <location>
        <begin position="241"/>
        <end position="358"/>
    </location>
</feature>
<comment type="similarity">
    <text evidence="4">Belongs to the cyclophilin-type PPIase family. CWC27 subfamily.</text>
</comment>
<dbReference type="InParanoid" id="A0A1Y1Z431"/>
<feature type="domain" description="PPIase cyclophilin-type" evidence="11">
    <location>
        <begin position="18"/>
        <end position="166"/>
    </location>
</feature>
<dbReference type="STRING" id="1314790.A0A1Y1Z431"/>
<dbReference type="Gene3D" id="2.40.100.10">
    <property type="entry name" value="Cyclophilin-like"/>
    <property type="match status" value="1"/>
</dbReference>
<dbReference type="FunCoup" id="A0A1Y1Z431">
    <property type="interactions" value="419"/>
</dbReference>
<name>A0A1Y1Z431_9FUNG</name>
<dbReference type="GO" id="GO:0003755">
    <property type="term" value="F:peptidyl-prolyl cis-trans isomerase activity"/>
    <property type="evidence" value="ECO:0007669"/>
    <property type="project" value="UniProtKB-EC"/>
</dbReference>
<dbReference type="PANTHER" id="PTHR45625">
    <property type="entry name" value="PEPTIDYL-PROLYL CIS-TRANS ISOMERASE-RELATED"/>
    <property type="match status" value="1"/>
</dbReference>
<dbReference type="InterPro" id="IPR044666">
    <property type="entry name" value="Cyclophilin_A-like"/>
</dbReference>
<evidence type="ECO:0000256" key="3">
    <source>
        <dbReference type="ARBA" id="ARBA00023242"/>
    </source>
</evidence>
<dbReference type="InterPro" id="IPR020892">
    <property type="entry name" value="Cyclophilin-type_PPIase_CS"/>
</dbReference>
<sequence>MSNIYIQEPHTNGKVILETSSGDIEIELWSKEAPKACRNFVQLCLEGYYVGTIFHRVVPNFIVQGGDPTGTGTGGESIYDEPFDDEFHSRLRFIRRGLVAMANSGVNQNGSQFFFTLDRTDELQNRHTIFGKVVGDTIFNVLKIGEGETDEEERPLYPTTIKATRVLSNPFDDIIPRITIEEKLAMEAAKAAQAKVTSKKKAKKNLTLLSFGDEAEELENTPVMKIQSSHDVLDDPRLSKDISVKDLEEQPDQKRKNLEETKENVCHLQENTQSSGVKSKEEEQVSAQDFERIMREQAKRRHKGGSSSDDDDDDDDEPQKKQVKPSATQSAIEKLRNDIRKIDQSRDKIKDQAERAEKKKKVSLLELEREKYTKNGKVIVGKKGRKGMSEEETLAKLSAFTNKLWSTPVEDAKSKEELEKELESHLCTLHSVPHCLSCNDTFGQKEVETDEGWLGHQLVFTKDHKGKDLMQRKDDINDYVVIDPRVRKEQAMEEDKRKREQKKGISKVFRSDSRRRDNRESDRYRTWEDRDRRDRDRRR</sequence>
<evidence type="ECO:0000256" key="10">
    <source>
        <dbReference type="SAM" id="MobiDB-lite"/>
    </source>
</evidence>
<reference evidence="12 13" key="1">
    <citation type="submission" date="2016-07" db="EMBL/GenBank/DDBJ databases">
        <title>Pervasive Adenine N6-methylation of Active Genes in Fungi.</title>
        <authorList>
            <consortium name="DOE Joint Genome Institute"/>
            <person name="Mondo S.J."/>
            <person name="Dannebaum R.O."/>
            <person name="Kuo R.C."/>
            <person name="Labutti K."/>
            <person name="Haridas S."/>
            <person name="Kuo A."/>
            <person name="Salamov A."/>
            <person name="Ahrendt S.R."/>
            <person name="Lipzen A."/>
            <person name="Sullivan W."/>
            <person name="Andreopoulos W.B."/>
            <person name="Clum A."/>
            <person name="Lindquist E."/>
            <person name="Daum C."/>
            <person name="Ramamoorthy G.K."/>
            <person name="Gryganskyi A."/>
            <person name="Culley D."/>
            <person name="Magnuson J.K."/>
            <person name="James T.Y."/>
            <person name="O'Malley M.A."/>
            <person name="Stajich J.E."/>
            <person name="Spatafora J.W."/>
            <person name="Visel A."/>
            <person name="Grigoriev I.V."/>
        </authorList>
    </citation>
    <scope>NUCLEOTIDE SEQUENCE [LARGE SCALE GENOMIC DNA]</scope>
    <source>
        <strain evidence="12 13">CBS 931.73</strain>
    </source>
</reference>
<evidence type="ECO:0000256" key="4">
    <source>
        <dbReference type="ARBA" id="ARBA00038509"/>
    </source>
</evidence>
<feature type="region of interest" description="Disordered" evidence="10">
    <location>
        <begin position="489"/>
        <end position="539"/>
    </location>
</feature>
<dbReference type="SUPFAM" id="SSF50891">
    <property type="entry name" value="Cyclophilin-like"/>
    <property type="match status" value="1"/>
</dbReference>
<accession>A0A1Y1Z431</accession>
<dbReference type="Proteomes" id="UP000193498">
    <property type="component" value="Unassembled WGS sequence"/>
</dbReference>
<feature type="compositionally biased region" description="Basic and acidic residues" evidence="10">
    <location>
        <begin position="509"/>
        <end position="539"/>
    </location>
</feature>
<keyword evidence="13" id="KW-1185">Reference proteome</keyword>
<dbReference type="AlphaFoldDB" id="A0A1Y1Z431"/>
<evidence type="ECO:0000256" key="1">
    <source>
        <dbReference type="ARBA" id="ARBA00000971"/>
    </source>
</evidence>
<evidence type="ECO:0000256" key="9">
    <source>
        <dbReference type="ARBA" id="ARBA00083804"/>
    </source>
</evidence>
<dbReference type="InterPro" id="IPR029000">
    <property type="entry name" value="Cyclophilin-like_dom_sf"/>
</dbReference>
<dbReference type="GO" id="GO:0071013">
    <property type="term" value="C:catalytic step 2 spliceosome"/>
    <property type="evidence" value="ECO:0007669"/>
    <property type="project" value="TreeGrafter"/>
</dbReference>
<feature type="compositionally biased region" description="Basic and acidic residues" evidence="10">
    <location>
        <begin position="489"/>
        <end position="498"/>
    </location>
</feature>
<feature type="compositionally biased region" description="Basic and acidic residues" evidence="10">
    <location>
        <begin position="333"/>
        <end position="357"/>
    </location>
</feature>
<evidence type="ECO:0000256" key="7">
    <source>
        <dbReference type="ARBA" id="ARBA00071024"/>
    </source>
</evidence>
<feature type="compositionally biased region" description="Basic and acidic residues" evidence="10">
    <location>
        <begin position="241"/>
        <end position="265"/>
    </location>
</feature>
<dbReference type="PROSITE" id="PS50072">
    <property type="entry name" value="CSA_PPIASE_2"/>
    <property type="match status" value="1"/>
</dbReference>
<evidence type="ECO:0000256" key="6">
    <source>
        <dbReference type="ARBA" id="ARBA00067721"/>
    </source>
</evidence>
<dbReference type="OrthoDB" id="442970at2759"/>
<comment type="caution">
    <text evidence="12">The sequence shown here is derived from an EMBL/GenBank/DDBJ whole genome shotgun (WGS) entry which is preliminary data.</text>
</comment>
<dbReference type="FunFam" id="2.40.100.10:FF:000007">
    <property type="entry name" value="Peptidyl-prolyl cis-trans isomerase CWC27 homolog"/>
    <property type="match status" value="1"/>
</dbReference>
<dbReference type="InterPro" id="IPR002130">
    <property type="entry name" value="Cyclophilin-type_PPIase_dom"/>
</dbReference>
<gene>
    <name evidence="12" type="ORF">K493DRAFT_345292</name>
</gene>
<dbReference type="GO" id="GO:0006457">
    <property type="term" value="P:protein folding"/>
    <property type="evidence" value="ECO:0007669"/>
    <property type="project" value="InterPro"/>
</dbReference>
<evidence type="ECO:0000256" key="8">
    <source>
        <dbReference type="ARBA" id="ARBA00082698"/>
    </source>
</evidence>
<feature type="compositionally biased region" description="Basic and acidic residues" evidence="10">
    <location>
        <begin position="278"/>
        <end position="297"/>
    </location>
</feature>
<evidence type="ECO:0000256" key="5">
    <source>
        <dbReference type="ARBA" id="ARBA00055615"/>
    </source>
</evidence>
<dbReference type="PANTHER" id="PTHR45625:SF6">
    <property type="entry name" value="SPLICEOSOME-ASSOCIATED PROTEIN CWC27 HOMOLOG"/>
    <property type="match status" value="1"/>
</dbReference>
<evidence type="ECO:0000259" key="11">
    <source>
        <dbReference type="PROSITE" id="PS50072"/>
    </source>
</evidence>
<keyword evidence="3" id="KW-0539">Nucleus</keyword>
<feature type="compositionally biased region" description="Acidic residues" evidence="10">
    <location>
        <begin position="308"/>
        <end position="317"/>
    </location>
</feature>
<evidence type="ECO:0000256" key="2">
    <source>
        <dbReference type="ARBA" id="ARBA00004123"/>
    </source>
</evidence>
<organism evidence="12 13">
    <name type="scientific">Basidiobolus meristosporus CBS 931.73</name>
    <dbReference type="NCBI Taxonomy" id="1314790"/>
    <lineage>
        <taxon>Eukaryota</taxon>
        <taxon>Fungi</taxon>
        <taxon>Fungi incertae sedis</taxon>
        <taxon>Zoopagomycota</taxon>
        <taxon>Entomophthoromycotina</taxon>
        <taxon>Basidiobolomycetes</taxon>
        <taxon>Basidiobolales</taxon>
        <taxon>Basidiobolaceae</taxon>
        <taxon>Basidiobolus</taxon>
    </lineage>
</organism>
<comment type="subcellular location">
    <subcellularLocation>
        <location evidence="2">Nucleus</location>
    </subcellularLocation>
</comment>
<evidence type="ECO:0000313" key="12">
    <source>
        <dbReference type="EMBL" id="ORY05009.1"/>
    </source>
</evidence>
<comment type="catalytic activity">
    <reaction evidence="1">
        <text>[protein]-peptidylproline (omega=180) = [protein]-peptidylproline (omega=0)</text>
        <dbReference type="Rhea" id="RHEA:16237"/>
        <dbReference type="Rhea" id="RHEA-COMP:10747"/>
        <dbReference type="Rhea" id="RHEA-COMP:10748"/>
        <dbReference type="ChEBI" id="CHEBI:83833"/>
        <dbReference type="ChEBI" id="CHEBI:83834"/>
        <dbReference type="EC" id="5.2.1.8"/>
    </reaction>
</comment>
<dbReference type="PRINTS" id="PR00153">
    <property type="entry name" value="CSAPPISMRASE"/>
</dbReference>
<dbReference type="PROSITE" id="PS00170">
    <property type="entry name" value="CSA_PPIASE_1"/>
    <property type="match status" value="1"/>
</dbReference>
<evidence type="ECO:0000313" key="13">
    <source>
        <dbReference type="Proteomes" id="UP000193498"/>
    </source>
</evidence>
<protein>
    <recommendedName>
        <fullName evidence="7">Peptidyl-prolyl isomerase CWC27</fullName>
    </recommendedName>
    <alternativeName>
        <fullName evidence="6">Peptidyl-prolyl isomerase cwc27</fullName>
    </alternativeName>
    <alternativeName>
        <fullName evidence="8 9">Rotamase CWC27</fullName>
    </alternativeName>
</protein>